<reference evidence="1 2" key="1">
    <citation type="journal article" date="2018" name="Nat. Biotechnol.">
        <title>A standardized bacterial taxonomy based on genome phylogeny substantially revises the tree of life.</title>
        <authorList>
            <person name="Parks D.H."/>
            <person name="Chuvochina M."/>
            <person name="Waite D.W."/>
            <person name="Rinke C."/>
            <person name="Skarshewski A."/>
            <person name="Chaumeil P.A."/>
            <person name="Hugenholtz P."/>
        </authorList>
    </citation>
    <scope>NUCLEOTIDE SEQUENCE [LARGE SCALE GENOMIC DNA]</scope>
    <source>
        <strain evidence="1">UBA9169</strain>
    </source>
</reference>
<evidence type="ECO:0000313" key="2">
    <source>
        <dbReference type="Proteomes" id="UP000264719"/>
    </source>
</evidence>
<proteinExistence type="predicted"/>
<dbReference type="AlphaFoldDB" id="A0A348WJ41"/>
<dbReference type="EMBL" id="DMVW01000215">
    <property type="protein sequence ID" value="HAR54553.1"/>
    <property type="molecule type" value="Genomic_DNA"/>
</dbReference>
<accession>A0A348WJ41</accession>
<organism evidence="1 2">
    <name type="scientific">Roseovarius nubinhibens</name>
    <dbReference type="NCBI Taxonomy" id="314263"/>
    <lineage>
        <taxon>Bacteria</taxon>
        <taxon>Pseudomonadati</taxon>
        <taxon>Pseudomonadota</taxon>
        <taxon>Alphaproteobacteria</taxon>
        <taxon>Rhodobacterales</taxon>
        <taxon>Roseobacteraceae</taxon>
        <taxon>Roseovarius</taxon>
    </lineage>
</organism>
<evidence type="ECO:0000313" key="1">
    <source>
        <dbReference type="EMBL" id="HAR54553.1"/>
    </source>
</evidence>
<dbReference type="Proteomes" id="UP000264719">
    <property type="component" value="Unassembled WGS sequence"/>
</dbReference>
<dbReference type="InterPro" id="IPR007433">
    <property type="entry name" value="DUF481"/>
</dbReference>
<dbReference type="Pfam" id="PF04338">
    <property type="entry name" value="DUF481"/>
    <property type="match status" value="1"/>
</dbReference>
<sequence>MMAAPLHAQGALTGVDSLDDRIDDIQEDVNDELTQADRRDRYDNQYAQGWSGSVAAGFSTTSGNTDTADLDIGGRLRYGSGPWNHTFGFAAEFSETNGTRNEEEYYGTYDVNRYISKDVYLFGLASARYDKFDTNKVDAFLGFGPGVRVINTPQASWRLQAGPGVRYVEDQLGNDTTEVAGIVSSRYFYSLTDTMSFSMDTDVLFSDNDTFVSNDAGLNVKVSNKLSARFSYRTEWDSDPLPGLEDTDNSFGVSLVYGF</sequence>
<gene>
    <name evidence="1" type="ORF">DCS45_22165</name>
</gene>
<comment type="caution">
    <text evidence="1">The sequence shown here is derived from an EMBL/GenBank/DDBJ whole genome shotgun (WGS) entry which is preliminary data.</text>
</comment>
<protein>
    <submittedName>
        <fullName evidence="1">DUF481 domain-containing protein</fullName>
    </submittedName>
</protein>
<name>A0A348WJ41_9RHOB</name>